<dbReference type="Proteomes" id="UP000251281">
    <property type="component" value="Unassembled WGS sequence"/>
</dbReference>
<evidence type="ECO:0000313" key="2">
    <source>
        <dbReference type="EMBL" id="RAW56417.1"/>
    </source>
</evidence>
<gene>
    <name evidence="2" type="ORF">C4N24_11240</name>
</gene>
<feature type="chain" id="PRO_5016435093" evidence="1">
    <location>
        <begin position="24"/>
        <end position="260"/>
    </location>
</feature>
<keyword evidence="1" id="KW-0732">Signal</keyword>
<accession>A0A329U1M4</accession>
<protein>
    <submittedName>
        <fullName evidence="2">Uncharacterized protein</fullName>
    </submittedName>
</protein>
<proteinExistence type="predicted"/>
<sequence>MKKLSRLLLVLGLALCISLTAYAEDAPAAQPTAKEPRTLTARTGTETSLWNAYAFLAQHGTAYRFAPCAVQTPADAAGTAPAEDAVAVLRLYTTYVEKDTPVNIDGHVFLAVTNNTDADLAVGGLSIAPGTSITMGTRGNNREHAGLWYNVESYNTHYLPDFYVNLTCLQLSMNAEQLAAVNAALAKADKWSAWHNCAAFGAAVWNTVCTDKVDPGTPPTPASLAASVRSCTGKWNADPAVPFDYVVYYGYPAVPSKEFA</sequence>
<evidence type="ECO:0000313" key="3">
    <source>
        <dbReference type="Proteomes" id="UP000251281"/>
    </source>
</evidence>
<dbReference type="AlphaFoldDB" id="A0A329U1M4"/>
<reference evidence="2 3" key="1">
    <citation type="submission" date="2018-02" db="EMBL/GenBank/DDBJ databases">
        <title>Complete genome sequencing of Faecalibacterium prausnitzii strains isolated from the human gut.</title>
        <authorList>
            <person name="Fitzgerald B.C."/>
            <person name="Shkoporov A.N."/>
            <person name="Ross P.R."/>
            <person name="Hill C."/>
        </authorList>
    </citation>
    <scope>NUCLEOTIDE SEQUENCE [LARGE SCALE GENOMIC DNA]</scope>
    <source>
        <strain evidence="2 3">APC923/51-1</strain>
    </source>
</reference>
<dbReference type="RefSeq" id="WP_112091483.1">
    <property type="nucleotide sequence ID" value="NZ_PRLD01000011.1"/>
</dbReference>
<dbReference type="EMBL" id="PRLD01000011">
    <property type="protein sequence ID" value="RAW56417.1"/>
    <property type="molecule type" value="Genomic_DNA"/>
</dbReference>
<organism evidence="2 3">
    <name type="scientific">Faecalibacterium prausnitzii</name>
    <dbReference type="NCBI Taxonomy" id="853"/>
    <lineage>
        <taxon>Bacteria</taxon>
        <taxon>Bacillati</taxon>
        <taxon>Bacillota</taxon>
        <taxon>Clostridia</taxon>
        <taxon>Eubacteriales</taxon>
        <taxon>Oscillospiraceae</taxon>
        <taxon>Faecalibacterium</taxon>
    </lineage>
</organism>
<evidence type="ECO:0000256" key="1">
    <source>
        <dbReference type="SAM" id="SignalP"/>
    </source>
</evidence>
<name>A0A329U1M4_9FIRM</name>
<feature type="signal peptide" evidence="1">
    <location>
        <begin position="1"/>
        <end position="23"/>
    </location>
</feature>
<comment type="caution">
    <text evidence="2">The sequence shown here is derived from an EMBL/GenBank/DDBJ whole genome shotgun (WGS) entry which is preliminary data.</text>
</comment>